<evidence type="ECO:0000259" key="2">
    <source>
        <dbReference type="Pfam" id="PF13505"/>
    </source>
</evidence>
<dbReference type="SUPFAM" id="SSF56925">
    <property type="entry name" value="OMPA-like"/>
    <property type="match status" value="1"/>
</dbReference>
<comment type="caution">
    <text evidence="3">The sequence shown here is derived from an EMBL/GenBank/DDBJ whole genome shotgun (WGS) entry which is preliminary data.</text>
</comment>
<dbReference type="Gene3D" id="2.40.160.20">
    <property type="match status" value="1"/>
</dbReference>
<proteinExistence type="predicted"/>
<dbReference type="InterPro" id="IPR011250">
    <property type="entry name" value="OMP/PagP_B-barrel"/>
</dbReference>
<dbReference type="InterPro" id="IPR027385">
    <property type="entry name" value="Beta-barrel_OMP"/>
</dbReference>
<reference evidence="3 4" key="1">
    <citation type="submission" date="2019-11" db="EMBL/GenBank/DDBJ databases">
        <title>Whole-genome sequence of the anaerobic purple sulfur bacterium Allochromatium palmeri DSM 15591.</title>
        <authorList>
            <person name="Kyndt J.A."/>
            <person name="Meyer T.E."/>
        </authorList>
    </citation>
    <scope>NUCLEOTIDE SEQUENCE [LARGE SCALE GENOMIC DNA]</scope>
    <source>
        <strain evidence="3 4">DSM 15591</strain>
    </source>
</reference>
<gene>
    <name evidence="3" type="ORF">GJ668_14235</name>
</gene>
<dbReference type="OrthoDB" id="6385920at2"/>
<evidence type="ECO:0000256" key="1">
    <source>
        <dbReference type="ARBA" id="ARBA00022729"/>
    </source>
</evidence>
<protein>
    <submittedName>
        <fullName evidence="3">Outer membrane beta-barrel protein</fullName>
    </submittedName>
</protein>
<keyword evidence="4" id="KW-1185">Reference proteome</keyword>
<evidence type="ECO:0000313" key="4">
    <source>
        <dbReference type="Proteomes" id="UP000434044"/>
    </source>
</evidence>
<organism evidence="3 4">
    <name type="scientific">Allochromatium palmeri</name>
    <dbReference type="NCBI Taxonomy" id="231048"/>
    <lineage>
        <taxon>Bacteria</taxon>
        <taxon>Pseudomonadati</taxon>
        <taxon>Pseudomonadota</taxon>
        <taxon>Gammaproteobacteria</taxon>
        <taxon>Chromatiales</taxon>
        <taxon>Chromatiaceae</taxon>
        <taxon>Allochromatium</taxon>
    </lineage>
</organism>
<feature type="domain" description="Outer membrane protein beta-barrel" evidence="2">
    <location>
        <begin position="20"/>
        <end position="264"/>
    </location>
</feature>
<dbReference type="RefSeq" id="WP_155450803.1">
    <property type="nucleotide sequence ID" value="NZ_WNKT01000034.1"/>
</dbReference>
<dbReference type="EMBL" id="WNKT01000034">
    <property type="protein sequence ID" value="MTW22237.1"/>
    <property type="molecule type" value="Genomic_DNA"/>
</dbReference>
<dbReference type="AlphaFoldDB" id="A0A6N8EIB3"/>
<evidence type="ECO:0000313" key="3">
    <source>
        <dbReference type="EMBL" id="MTW22237.1"/>
    </source>
</evidence>
<accession>A0A6N8EIB3</accession>
<sequence length="264" mass="28757">MRTTPPSLSDRLKPRMSAWLLLAFTPVAIADGSPWYLRGGLSWVTSSHEHLTDENCANHNPPALFGCSLGSDGRPIGAYGRLDDALGWDLGVGYRLSPIWRLELGYERVADRSFSGEANFLSVPGAQPVTGDLDTGLLMAQVVADIDVGWERIVPWVAVGAGWARHEMDPMTYRFPGLAPGAVTVTSDGEQDQFAWRAAVGVGVRVDSRFTVDLSWSYTDLGWMGTEAGTATIVRARGTRTLEIDGTEAAIRNQSVRLGVRYQF</sequence>
<keyword evidence="1" id="KW-0732">Signal</keyword>
<name>A0A6N8EIB3_9GAMM</name>
<dbReference type="Proteomes" id="UP000434044">
    <property type="component" value="Unassembled WGS sequence"/>
</dbReference>
<dbReference type="Pfam" id="PF13505">
    <property type="entry name" value="OMP_b-brl"/>
    <property type="match status" value="1"/>
</dbReference>